<dbReference type="Pfam" id="PF06283">
    <property type="entry name" value="ThuA"/>
    <property type="match status" value="1"/>
</dbReference>
<dbReference type="PANTHER" id="PTHR40469">
    <property type="entry name" value="SECRETED GLYCOSYL HYDROLASE"/>
    <property type="match status" value="1"/>
</dbReference>
<feature type="signal peptide" evidence="1">
    <location>
        <begin position="1"/>
        <end position="19"/>
    </location>
</feature>
<evidence type="ECO:0000313" key="3">
    <source>
        <dbReference type="EMBL" id="MCW1925511.1"/>
    </source>
</evidence>
<evidence type="ECO:0000313" key="4">
    <source>
        <dbReference type="Proteomes" id="UP001320876"/>
    </source>
</evidence>
<dbReference type="EMBL" id="JAPDDT010000014">
    <property type="protein sequence ID" value="MCW1925511.1"/>
    <property type="molecule type" value="Genomic_DNA"/>
</dbReference>
<gene>
    <name evidence="3" type="ORF">OKA05_23335</name>
</gene>
<accession>A0ABT3GPV8</accession>
<evidence type="ECO:0000256" key="1">
    <source>
        <dbReference type="SAM" id="SignalP"/>
    </source>
</evidence>
<keyword evidence="1" id="KW-0732">Signal</keyword>
<name>A0ABT3GPV8_9BACT</name>
<sequence length="268" mass="29438">MKLPSILALMGTLALSAHAQEAKPLKVMLITGGCCHDYKNQTNILKKGLEERINVTVDQIHVDDGSTKPKLPIYGNPDYAAGYDLVIHDECAADIKDVEVVKGVLKPHIDGTPALALHCAMHSYRVGEFQKKATKDDDKMWFELLGLQSSGHGPQKPIDIKFTDTSHPITKGAKDWTTINEELYNNVDVHKTASPLATGTQEKSEAVVVWTNLYGPKKTRVFATTIGHNNATVEDARYLDMVAKGVLWATDKLDAQGRPKPGFGRPKK</sequence>
<feature type="domain" description="ThuA-like" evidence="2">
    <location>
        <begin position="26"/>
        <end position="249"/>
    </location>
</feature>
<proteinExistence type="predicted"/>
<dbReference type="Proteomes" id="UP001320876">
    <property type="component" value="Unassembled WGS sequence"/>
</dbReference>
<dbReference type="SUPFAM" id="SSF52317">
    <property type="entry name" value="Class I glutamine amidotransferase-like"/>
    <property type="match status" value="1"/>
</dbReference>
<evidence type="ECO:0000259" key="2">
    <source>
        <dbReference type="Pfam" id="PF06283"/>
    </source>
</evidence>
<keyword evidence="4" id="KW-1185">Reference proteome</keyword>
<dbReference type="Gene3D" id="3.40.50.880">
    <property type="match status" value="1"/>
</dbReference>
<dbReference type="PANTHER" id="PTHR40469:SF2">
    <property type="entry name" value="GALACTOSE-BINDING DOMAIN-LIKE SUPERFAMILY PROTEIN"/>
    <property type="match status" value="1"/>
</dbReference>
<feature type="chain" id="PRO_5046469215" evidence="1">
    <location>
        <begin position="20"/>
        <end position="268"/>
    </location>
</feature>
<comment type="caution">
    <text evidence="3">The sequence shown here is derived from an EMBL/GenBank/DDBJ whole genome shotgun (WGS) entry which is preliminary data.</text>
</comment>
<dbReference type="InterPro" id="IPR029010">
    <property type="entry name" value="ThuA-like"/>
</dbReference>
<organism evidence="3 4">
    <name type="scientific">Luteolibacter arcticus</name>
    <dbReference type="NCBI Taxonomy" id="1581411"/>
    <lineage>
        <taxon>Bacteria</taxon>
        <taxon>Pseudomonadati</taxon>
        <taxon>Verrucomicrobiota</taxon>
        <taxon>Verrucomicrobiia</taxon>
        <taxon>Verrucomicrobiales</taxon>
        <taxon>Verrucomicrobiaceae</taxon>
        <taxon>Luteolibacter</taxon>
    </lineage>
</organism>
<protein>
    <submittedName>
        <fullName evidence="3">ThuA domain-containing protein</fullName>
    </submittedName>
</protein>
<dbReference type="InterPro" id="IPR029062">
    <property type="entry name" value="Class_I_gatase-like"/>
</dbReference>
<reference evidence="3 4" key="1">
    <citation type="submission" date="2022-10" db="EMBL/GenBank/DDBJ databases">
        <title>Luteolibacter arcticus strain CCTCC AB 2014275, whole genome shotgun sequencing project.</title>
        <authorList>
            <person name="Zhao G."/>
            <person name="Shen L."/>
        </authorList>
    </citation>
    <scope>NUCLEOTIDE SEQUENCE [LARGE SCALE GENOMIC DNA]</scope>
    <source>
        <strain evidence="3 4">CCTCC AB 2014275</strain>
    </source>
</reference>
<dbReference type="RefSeq" id="WP_264489617.1">
    <property type="nucleotide sequence ID" value="NZ_JAPDDT010000014.1"/>
</dbReference>